<feature type="signal peptide" evidence="8">
    <location>
        <begin position="1"/>
        <end position="23"/>
    </location>
</feature>
<organism evidence="10 11">
    <name type="scientific">Gryllus longicercus</name>
    <dbReference type="NCBI Taxonomy" id="2509291"/>
    <lineage>
        <taxon>Eukaryota</taxon>
        <taxon>Metazoa</taxon>
        <taxon>Ecdysozoa</taxon>
        <taxon>Arthropoda</taxon>
        <taxon>Hexapoda</taxon>
        <taxon>Insecta</taxon>
        <taxon>Pterygota</taxon>
        <taxon>Neoptera</taxon>
        <taxon>Polyneoptera</taxon>
        <taxon>Orthoptera</taxon>
        <taxon>Ensifera</taxon>
        <taxon>Gryllidea</taxon>
        <taxon>Grylloidea</taxon>
        <taxon>Gryllidae</taxon>
        <taxon>Gryllinae</taxon>
        <taxon>Gryllus</taxon>
    </lineage>
</organism>
<dbReference type="InterPro" id="IPR036201">
    <property type="entry name" value="Pacifastin_dom_sf"/>
</dbReference>
<proteinExistence type="inferred from homology"/>
<evidence type="ECO:0000256" key="7">
    <source>
        <dbReference type="PROSITE-ProRule" id="PRU00776"/>
    </source>
</evidence>
<dbReference type="SUPFAM" id="SSF57283">
    <property type="entry name" value="PMP inhibitors"/>
    <property type="match status" value="2"/>
</dbReference>
<keyword evidence="8" id="KW-0732">Signal</keyword>
<feature type="disulfide bond" evidence="7">
    <location>
        <begin position="88"/>
        <end position="103"/>
    </location>
</feature>
<reference evidence="10 11" key="1">
    <citation type="submission" date="2024-03" db="EMBL/GenBank/DDBJ databases">
        <title>The genome assembly and annotation of the cricket Gryllus longicercus Weissman &amp; Gray.</title>
        <authorList>
            <person name="Szrajer S."/>
            <person name="Gray D."/>
            <person name="Ylla G."/>
        </authorList>
    </citation>
    <scope>NUCLEOTIDE SEQUENCE [LARGE SCALE GENOMIC DNA]</scope>
    <source>
        <strain evidence="10">DAG 2021-001</strain>
        <tissue evidence="10">Whole body minus gut</tissue>
    </source>
</reference>
<feature type="disulfide bond" evidence="7">
    <location>
        <begin position="98"/>
        <end position="116"/>
    </location>
</feature>
<feature type="disulfide bond" evidence="7">
    <location>
        <begin position="101"/>
        <end position="111"/>
    </location>
</feature>
<evidence type="ECO:0000256" key="3">
    <source>
        <dbReference type="ARBA" id="ARBA00022690"/>
    </source>
</evidence>
<evidence type="ECO:0000256" key="1">
    <source>
        <dbReference type="ARBA" id="ARBA00004613"/>
    </source>
</evidence>
<keyword evidence="5 7" id="KW-1015">Disulfide bond</keyword>
<keyword evidence="11" id="KW-1185">Reference proteome</keyword>
<dbReference type="GO" id="GO:0004867">
    <property type="term" value="F:serine-type endopeptidase inhibitor activity"/>
    <property type="evidence" value="ECO:0007669"/>
    <property type="project" value="UniProtKB-UniRule"/>
</dbReference>
<comment type="caution">
    <text evidence="10">The sequence shown here is derived from an EMBL/GenBank/DDBJ whole genome shotgun (WGS) entry which is preliminary data.</text>
</comment>
<dbReference type="Proteomes" id="UP001378592">
    <property type="component" value="Unassembled WGS sequence"/>
</dbReference>
<evidence type="ECO:0000313" key="11">
    <source>
        <dbReference type="Proteomes" id="UP001378592"/>
    </source>
</evidence>
<keyword evidence="3 7" id="KW-0646">Protease inhibitor</keyword>
<sequence length="127" mass="13096">MEATAASRLVMVVVLVMAGLVTAQPAVPRGSVPQTTAAPAHKGYPQGPCTPGHRTAYLCNSCYCTDSGSGYVCTKAACPQFPPFSDKCVPGTTWREDCNSCGCTASGTPFCTLKACGVKIAVGKTEK</sequence>
<feature type="site" description="Reactive bond" evidence="7">
    <location>
        <begin position="113"/>
        <end position="114"/>
    </location>
</feature>
<feature type="chain" id="PRO_5042860435" description="Pacifastin domain-containing protein" evidence="8">
    <location>
        <begin position="24"/>
        <end position="127"/>
    </location>
</feature>
<evidence type="ECO:0000256" key="5">
    <source>
        <dbReference type="ARBA" id="ARBA00023157"/>
    </source>
</evidence>
<dbReference type="EMBL" id="JAZDUA010000118">
    <property type="protein sequence ID" value="KAK7867492.1"/>
    <property type="molecule type" value="Genomic_DNA"/>
</dbReference>
<evidence type="ECO:0000256" key="6">
    <source>
        <dbReference type="ARBA" id="ARBA00029459"/>
    </source>
</evidence>
<evidence type="ECO:0000256" key="8">
    <source>
        <dbReference type="SAM" id="SignalP"/>
    </source>
</evidence>
<evidence type="ECO:0000259" key="9">
    <source>
        <dbReference type="PROSITE" id="PS51446"/>
    </source>
</evidence>
<dbReference type="Pfam" id="PF05375">
    <property type="entry name" value="Pacifastin_I"/>
    <property type="match status" value="2"/>
</dbReference>
<keyword evidence="2" id="KW-0964">Secreted</keyword>
<keyword evidence="4 7" id="KW-0722">Serine protease inhibitor</keyword>
<protein>
    <recommendedName>
        <fullName evidence="9">Pacifastin domain-containing protein</fullName>
    </recommendedName>
</protein>
<comment type="subcellular location">
    <subcellularLocation>
        <location evidence="1">Secreted</location>
    </subcellularLocation>
</comment>
<dbReference type="InterPro" id="IPR008037">
    <property type="entry name" value="Pacifastin_dom"/>
</dbReference>
<comment type="similarity">
    <text evidence="6 7">Belongs to the protease inhibitor I19 family.</text>
</comment>
<dbReference type="PROSITE" id="PS51446">
    <property type="entry name" value="PACIFASTIN"/>
    <property type="match status" value="2"/>
</dbReference>
<feature type="disulfide bond" evidence="7">
    <location>
        <begin position="49"/>
        <end position="64"/>
    </location>
</feature>
<name>A0AAN9Z985_9ORTH</name>
<feature type="domain" description="Pacifastin" evidence="9">
    <location>
        <begin position="85"/>
        <end position="119"/>
    </location>
</feature>
<dbReference type="AlphaFoldDB" id="A0AAN9Z985"/>
<comment type="caution">
    <text evidence="7">Lacks conserved residue(s) required for the propagation of feature annotation.</text>
</comment>
<evidence type="ECO:0000313" key="10">
    <source>
        <dbReference type="EMBL" id="KAK7867492.1"/>
    </source>
</evidence>
<feature type="domain" description="Pacifastin" evidence="9">
    <location>
        <begin position="46"/>
        <end position="81"/>
    </location>
</feature>
<dbReference type="GO" id="GO:0005576">
    <property type="term" value="C:extracellular region"/>
    <property type="evidence" value="ECO:0007669"/>
    <property type="project" value="UniProtKB-SubCell"/>
</dbReference>
<evidence type="ECO:0000256" key="4">
    <source>
        <dbReference type="ARBA" id="ARBA00022900"/>
    </source>
</evidence>
<accession>A0AAN9Z985</accession>
<evidence type="ECO:0000256" key="2">
    <source>
        <dbReference type="ARBA" id="ARBA00022525"/>
    </source>
</evidence>
<gene>
    <name evidence="10" type="ORF">R5R35_004500</name>
</gene>